<protein>
    <recommendedName>
        <fullName evidence="3">YunG</fullName>
    </recommendedName>
</protein>
<dbReference type="RefSeq" id="WP_132948525.1">
    <property type="nucleotide sequence ID" value="NZ_BSVG01000016.1"/>
</dbReference>
<gene>
    <name evidence="1" type="ORF">EDD69_107140</name>
</gene>
<name>A0A4R1QFQ4_9BACL</name>
<dbReference type="Proteomes" id="UP000295658">
    <property type="component" value="Unassembled WGS sequence"/>
</dbReference>
<keyword evidence="2" id="KW-1185">Reference proteome</keyword>
<dbReference type="AlphaFoldDB" id="A0A4R1QFQ4"/>
<comment type="caution">
    <text evidence="1">The sequence shown here is derived from an EMBL/GenBank/DDBJ whole genome shotgun (WGS) entry which is preliminary data.</text>
</comment>
<dbReference type="InterPro" id="IPR056238">
    <property type="entry name" value="YunG-like"/>
</dbReference>
<dbReference type="EMBL" id="SLUL01000007">
    <property type="protein sequence ID" value="TCL49316.1"/>
    <property type="molecule type" value="Genomic_DNA"/>
</dbReference>
<evidence type="ECO:0008006" key="3">
    <source>
        <dbReference type="Google" id="ProtNLM"/>
    </source>
</evidence>
<reference evidence="1 2" key="1">
    <citation type="submission" date="2019-03" db="EMBL/GenBank/DDBJ databases">
        <title>Genomic Encyclopedia of Type Strains, Phase IV (KMG-IV): sequencing the most valuable type-strain genomes for metagenomic binning, comparative biology and taxonomic classification.</title>
        <authorList>
            <person name="Goeker M."/>
        </authorList>
    </citation>
    <scope>NUCLEOTIDE SEQUENCE [LARGE SCALE GENOMIC DNA]</scope>
    <source>
        <strain evidence="1 2">DSM 24979</strain>
    </source>
</reference>
<proteinExistence type="predicted"/>
<evidence type="ECO:0000313" key="2">
    <source>
        <dbReference type="Proteomes" id="UP000295658"/>
    </source>
</evidence>
<accession>A0A4R1QFQ4</accession>
<organism evidence="1 2">
    <name type="scientific">Thermolongibacillus altinsuensis</name>
    <dbReference type="NCBI Taxonomy" id="575256"/>
    <lineage>
        <taxon>Bacteria</taxon>
        <taxon>Bacillati</taxon>
        <taxon>Bacillota</taxon>
        <taxon>Bacilli</taxon>
        <taxon>Bacillales</taxon>
        <taxon>Anoxybacillaceae</taxon>
        <taxon>Thermolongibacillus</taxon>
    </lineage>
</organism>
<evidence type="ECO:0000313" key="1">
    <source>
        <dbReference type="EMBL" id="TCL49316.1"/>
    </source>
</evidence>
<dbReference type="OrthoDB" id="9792518at2"/>
<dbReference type="Pfam" id="PF24585">
    <property type="entry name" value="YunG"/>
    <property type="match status" value="1"/>
</dbReference>
<sequence>MHSLEEKIFELKNVLMKVWSIESSSKWTPQNPAKGQCGVTALVVNDIFGGEIMKTPTPEGWHFYNKINGQRYDLTESQFSEAIEYMDIPSNREEAFADTNERQYNYLKTNVYKNFFKN</sequence>